<keyword evidence="2" id="KW-1185">Reference proteome</keyword>
<comment type="caution">
    <text evidence="1">The sequence shown here is derived from an EMBL/GenBank/DDBJ whole genome shotgun (WGS) entry which is preliminary data.</text>
</comment>
<dbReference type="AlphaFoldDB" id="A0AAV6U1B4"/>
<name>A0AAV6U1B4_9ARAC</name>
<sequence>MVCKQLKIPLTSQCGIQNDQGAHSMPRECTHSMTDRPPAWTMPTWHAGSIVSCGVRHTGASHQHGTVKNVIRQTRSCYATVAVSTRGDWWQMHAELSDDAGLAVAHVWDDGSHTREHACSDGLSSGTRLYYGQC</sequence>
<dbReference type="Proteomes" id="UP000827092">
    <property type="component" value="Unassembled WGS sequence"/>
</dbReference>
<proteinExistence type="predicted"/>
<accession>A0AAV6U1B4</accession>
<evidence type="ECO:0000313" key="1">
    <source>
        <dbReference type="EMBL" id="KAG8177824.1"/>
    </source>
</evidence>
<protein>
    <submittedName>
        <fullName evidence="1">Uncharacterized protein</fullName>
    </submittedName>
</protein>
<dbReference type="EMBL" id="JAFNEN010000748">
    <property type="protein sequence ID" value="KAG8177824.1"/>
    <property type="molecule type" value="Genomic_DNA"/>
</dbReference>
<organism evidence="1 2">
    <name type="scientific">Oedothorax gibbosus</name>
    <dbReference type="NCBI Taxonomy" id="931172"/>
    <lineage>
        <taxon>Eukaryota</taxon>
        <taxon>Metazoa</taxon>
        <taxon>Ecdysozoa</taxon>
        <taxon>Arthropoda</taxon>
        <taxon>Chelicerata</taxon>
        <taxon>Arachnida</taxon>
        <taxon>Araneae</taxon>
        <taxon>Araneomorphae</taxon>
        <taxon>Entelegynae</taxon>
        <taxon>Araneoidea</taxon>
        <taxon>Linyphiidae</taxon>
        <taxon>Erigoninae</taxon>
        <taxon>Oedothorax</taxon>
    </lineage>
</organism>
<reference evidence="1 2" key="1">
    <citation type="journal article" date="2022" name="Nat. Ecol. Evol.">
        <title>A masculinizing supergene underlies an exaggerated male reproductive morph in a spider.</title>
        <authorList>
            <person name="Hendrickx F."/>
            <person name="De Corte Z."/>
            <person name="Sonet G."/>
            <person name="Van Belleghem S.M."/>
            <person name="Kostlbacher S."/>
            <person name="Vangestel C."/>
        </authorList>
    </citation>
    <scope>NUCLEOTIDE SEQUENCE [LARGE SCALE GENOMIC DNA]</scope>
    <source>
        <strain evidence="1">W744_W776</strain>
    </source>
</reference>
<evidence type="ECO:0000313" key="2">
    <source>
        <dbReference type="Proteomes" id="UP000827092"/>
    </source>
</evidence>
<gene>
    <name evidence="1" type="ORF">JTE90_021156</name>
</gene>